<dbReference type="AlphaFoldDB" id="A0A4Q7KN60"/>
<evidence type="ECO:0008006" key="4">
    <source>
        <dbReference type="Google" id="ProtNLM"/>
    </source>
</evidence>
<reference evidence="2 3" key="1">
    <citation type="submission" date="2019-02" db="EMBL/GenBank/DDBJ databases">
        <title>Genomic Encyclopedia of Type Strains, Phase IV (KMG-IV): sequencing the most valuable type-strain genomes for metagenomic binning, comparative biology and taxonomic classification.</title>
        <authorList>
            <person name="Goeker M."/>
        </authorList>
    </citation>
    <scope>NUCLEOTIDE SEQUENCE [LARGE SCALE GENOMIC DNA]</scope>
    <source>
        <strain evidence="2 3">DSM 101727</strain>
    </source>
</reference>
<accession>A0A4Q7KN60</accession>
<evidence type="ECO:0000256" key="1">
    <source>
        <dbReference type="SAM" id="SignalP"/>
    </source>
</evidence>
<evidence type="ECO:0000313" key="2">
    <source>
        <dbReference type="EMBL" id="RZS37915.1"/>
    </source>
</evidence>
<dbReference type="OrthoDB" id="3669124at2"/>
<organism evidence="2 3">
    <name type="scientific">Herbihabitans rhizosphaerae</name>
    <dbReference type="NCBI Taxonomy" id="1872711"/>
    <lineage>
        <taxon>Bacteria</taxon>
        <taxon>Bacillati</taxon>
        <taxon>Actinomycetota</taxon>
        <taxon>Actinomycetes</taxon>
        <taxon>Pseudonocardiales</taxon>
        <taxon>Pseudonocardiaceae</taxon>
        <taxon>Herbihabitans</taxon>
    </lineage>
</organism>
<protein>
    <recommendedName>
        <fullName evidence="4">SH3 domain-containing protein</fullName>
    </recommendedName>
</protein>
<comment type="caution">
    <text evidence="2">The sequence shown here is derived from an EMBL/GenBank/DDBJ whole genome shotgun (WGS) entry which is preliminary data.</text>
</comment>
<dbReference type="EMBL" id="SGWQ01000005">
    <property type="protein sequence ID" value="RZS37915.1"/>
    <property type="molecule type" value="Genomic_DNA"/>
</dbReference>
<sequence>MGIRYRATLLAAGGAALIATGVVTAVAPSASAAGEDTISGDRATVREYPGRLVLANAVAGDRVRLDGRCGEWVRVRVSTGHAMATPVGWVIRGNLAKASKPGGLDGVPDRCGDDRDRWRDWVGAINAPFHSVREVPADASGDGRTGWRRIVFGTGVTLAPGAECTPSLNYTRRDDAPDTVDPAQRAGDLDLGKVSYRYVTTDGAVALVSAPRPGASYGVWAFVPSQCVQPKGRDHVYFDEPVAQLRTLSGLKVGTSYPDAEIRSRGCTGAVLSPSHPRFGYWPDPQPGNRPGCPR</sequence>
<dbReference type="RefSeq" id="WP_130345327.1">
    <property type="nucleotide sequence ID" value="NZ_SGWQ01000005.1"/>
</dbReference>
<evidence type="ECO:0000313" key="3">
    <source>
        <dbReference type="Proteomes" id="UP000294257"/>
    </source>
</evidence>
<proteinExistence type="predicted"/>
<name>A0A4Q7KN60_9PSEU</name>
<feature type="signal peptide" evidence="1">
    <location>
        <begin position="1"/>
        <end position="32"/>
    </location>
</feature>
<feature type="chain" id="PRO_5020245083" description="SH3 domain-containing protein" evidence="1">
    <location>
        <begin position="33"/>
        <end position="295"/>
    </location>
</feature>
<keyword evidence="1" id="KW-0732">Signal</keyword>
<gene>
    <name evidence="2" type="ORF">EV193_105475</name>
</gene>
<dbReference type="Proteomes" id="UP000294257">
    <property type="component" value="Unassembled WGS sequence"/>
</dbReference>
<keyword evidence="3" id="KW-1185">Reference proteome</keyword>